<evidence type="ECO:0000256" key="2">
    <source>
        <dbReference type="ARBA" id="ARBA00022490"/>
    </source>
</evidence>
<dbReference type="SUPFAM" id="SSF89447">
    <property type="entry name" value="AbrB/MazE/MraZ-like"/>
    <property type="match status" value="1"/>
</dbReference>
<keyword evidence="2 7" id="KW-0963">Cytoplasm</keyword>
<evidence type="ECO:0000256" key="4">
    <source>
        <dbReference type="ARBA" id="ARBA00023015"/>
    </source>
</evidence>
<keyword evidence="3" id="KW-0677">Repeat</keyword>
<keyword evidence="9" id="KW-0132">Cell division</keyword>
<sequence length="183" mass="20690">MSEKRFTGEEEFKVDSKGRVSIPAKFRAVLESQDSEYAPGKTARMYAVFGGHLDNHVECYSAETMSETVEMILRLPQSKPRTKLMRRWYISQSTEFAIDDTGRIVLPAKLREKIGVGAGETVLFAGVGKTFQIWRPEAYDAMVEEQEALLDDEDEDFDPEALLDDLRAEAQARPHLSVVPTEE</sequence>
<evidence type="ECO:0000256" key="5">
    <source>
        <dbReference type="ARBA" id="ARBA00023125"/>
    </source>
</evidence>
<proteinExistence type="inferred from homology"/>
<dbReference type="EMBL" id="FWFN01000004">
    <property type="protein sequence ID" value="SLN50432.1"/>
    <property type="molecule type" value="Genomic_DNA"/>
</dbReference>
<accession>A0A1X6ZI77</accession>
<dbReference type="RefSeq" id="WP_085888496.1">
    <property type="nucleotide sequence ID" value="NZ_FWFN01000004.1"/>
</dbReference>
<evidence type="ECO:0000256" key="3">
    <source>
        <dbReference type="ARBA" id="ARBA00022737"/>
    </source>
</evidence>
<reference evidence="9 10" key="1">
    <citation type="submission" date="2017-03" db="EMBL/GenBank/DDBJ databases">
        <authorList>
            <person name="Afonso C.L."/>
            <person name="Miller P.J."/>
            <person name="Scott M.A."/>
            <person name="Spackman E."/>
            <person name="Goraichik I."/>
            <person name="Dimitrov K.M."/>
            <person name="Suarez D.L."/>
            <person name="Swayne D.E."/>
        </authorList>
    </citation>
    <scope>NUCLEOTIDE SEQUENCE [LARGE SCALE GENOMIC DNA]</scope>
    <source>
        <strain evidence="9 10">CECT 7751</strain>
    </source>
</reference>
<evidence type="ECO:0000256" key="1">
    <source>
        <dbReference type="ARBA" id="ARBA00013860"/>
    </source>
</evidence>
<evidence type="ECO:0000259" key="8">
    <source>
        <dbReference type="PROSITE" id="PS51740"/>
    </source>
</evidence>
<feature type="domain" description="SpoVT-AbrB" evidence="8">
    <location>
        <begin position="9"/>
        <end position="64"/>
    </location>
</feature>
<dbReference type="InterPro" id="IPR003444">
    <property type="entry name" value="MraZ"/>
</dbReference>
<comment type="subunit">
    <text evidence="7">Forms oligomers.</text>
</comment>
<dbReference type="InterPro" id="IPR007159">
    <property type="entry name" value="SpoVT-AbrB_dom"/>
</dbReference>
<evidence type="ECO:0000256" key="6">
    <source>
        <dbReference type="ARBA" id="ARBA00023163"/>
    </source>
</evidence>
<dbReference type="GO" id="GO:0003700">
    <property type="term" value="F:DNA-binding transcription factor activity"/>
    <property type="evidence" value="ECO:0007669"/>
    <property type="project" value="UniProtKB-UniRule"/>
</dbReference>
<name>A0A1X6ZI77_9RHOB</name>
<dbReference type="InterPro" id="IPR020603">
    <property type="entry name" value="MraZ_dom"/>
</dbReference>
<dbReference type="InterPro" id="IPR037914">
    <property type="entry name" value="SpoVT-AbrB_sf"/>
</dbReference>
<organism evidence="9 10">
    <name type="scientific">Pseudooceanicola marinus</name>
    <dbReference type="NCBI Taxonomy" id="396013"/>
    <lineage>
        <taxon>Bacteria</taxon>
        <taxon>Pseudomonadati</taxon>
        <taxon>Pseudomonadota</taxon>
        <taxon>Alphaproteobacteria</taxon>
        <taxon>Rhodobacterales</taxon>
        <taxon>Paracoccaceae</taxon>
        <taxon>Pseudooceanicola</taxon>
    </lineage>
</organism>
<keyword evidence="9" id="KW-0131">Cell cycle</keyword>
<comment type="similarity">
    <text evidence="7">Belongs to the MraZ family.</text>
</comment>
<evidence type="ECO:0000256" key="7">
    <source>
        <dbReference type="HAMAP-Rule" id="MF_01008"/>
    </source>
</evidence>
<keyword evidence="10" id="KW-1185">Reference proteome</keyword>
<dbReference type="GO" id="GO:0005737">
    <property type="term" value="C:cytoplasm"/>
    <property type="evidence" value="ECO:0007669"/>
    <property type="project" value="UniProtKB-UniRule"/>
</dbReference>
<protein>
    <recommendedName>
        <fullName evidence="1 7">Transcriptional regulator MraZ</fullName>
    </recommendedName>
</protein>
<keyword evidence="5 7" id="KW-0238">DNA-binding</keyword>
<keyword evidence="4 7" id="KW-0805">Transcription regulation</keyword>
<dbReference type="PROSITE" id="PS51740">
    <property type="entry name" value="SPOVT_ABRB"/>
    <property type="match status" value="2"/>
</dbReference>
<dbReference type="GO" id="GO:0000976">
    <property type="term" value="F:transcription cis-regulatory region binding"/>
    <property type="evidence" value="ECO:0007669"/>
    <property type="project" value="TreeGrafter"/>
</dbReference>
<dbReference type="PANTHER" id="PTHR34701">
    <property type="entry name" value="TRANSCRIPTIONAL REGULATOR MRAZ"/>
    <property type="match status" value="1"/>
</dbReference>
<dbReference type="CDD" id="cd16321">
    <property type="entry name" value="MraZ_C"/>
    <property type="match status" value="1"/>
</dbReference>
<dbReference type="InterPro" id="IPR035644">
    <property type="entry name" value="MraZ_C"/>
</dbReference>
<dbReference type="Pfam" id="PF02381">
    <property type="entry name" value="MraZ"/>
    <property type="match status" value="2"/>
</dbReference>
<dbReference type="GO" id="GO:2000143">
    <property type="term" value="P:negative regulation of DNA-templated transcription initiation"/>
    <property type="evidence" value="ECO:0007669"/>
    <property type="project" value="TreeGrafter"/>
</dbReference>
<feature type="domain" description="SpoVT-AbrB" evidence="8">
    <location>
        <begin position="93"/>
        <end position="138"/>
    </location>
</feature>
<dbReference type="Proteomes" id="UP000193963">
    <property type="component" value="Unassembled WGS sequence"/>
</dbReference>
<dbReference type="CDD" id="cd16320">
    <property type="entry name" value="MraZ_N"/>
    <property type="match status" value="1"/>
</dbReference>
<dbReference type="OrthoDB" id="9807753at2"/>
<dbReference type="InterPro" id="IPR038619">
    <property type="entry name" value="MraZ_sf"/>
</dbReference>
<dbReference type="GO" id="GO:0009295">
    <property type="term" value="C:nucleoid"/>
    <property type="evidence" value="ECO:0007669"/>
    <property type="project" value="UniProtKB-SubCell"/>
</dbReference>
<dbReference type="PANTHER" id="PTHR34701:SF1">
    <property type="entry name" value="TRANSCRIPTIONAL REGULATOR MRAZ"/>
    <property type="match status" value="1"/>
</dbReference>
<evidence type="ECO:0000313" key="10">
    <source>
        <dbReference type="Proteomes" id="UP000193963"/>
    </source>
</evidence>
<gene>
    <name evidence="7" type="primary">mraZ</name>
    <name evidence="9" type="ORF">PSM7751_02463</name>
</gene>
<dbReference type="GO" id="GO:0051301">
    <property type="term" value="P:cell division"/>
    <property type="evidence" value="ECO:0007669"/>
    <property type="project" value="UniProtKB-KW"/>
</dbReference>
<comment type="subcellular location">
    <subcellularLocation>
        <location evidence="7">Cytoplasm</location>
        <location evidence="7">Nucleoid</location>
    </subcellularLocation>
</comment>
<dbReference type="AlphaFoldDB" id="A0A1X6ZI77"/>
<dbReference type="Gene3D" id="3.40.1550.20">
    <property type="entry name" value="Transcriptional regulator MraZ domain"/>
    <property type="match status" value="1"/>
</dbReference>
<dbReference type="HAMAP" id="MF_01008">
    <property type="entry name" value="MraZ"/>
    <property type="match status" value="1"/>
</dbReference>
<keyword evidence="6 7" id="KW-0804">Transcription</keyword>
<dbReference type="InterPro" id="IPR035642">
    <property type="entry name" value="MraZ_N"/>
</dbReference>
<evidence type="ECO:0000313" key="9">
    <source>
        <dbReference type="EMBL" id="SLN50432.1"/>
    </source>
</evidence>